<dbReference type="GO" id="GO:0016740">
    <property type="term" value="F:transferase activity"/>
    <property type="evidence" value="ECO:0007669"/>
    <property type="project" value="UniProtKB-KW"/>
</dbReference>
<dbReference type="PROSITE" id="PS52019">
    <property type="entry name" value="PKS_MFAS_DH"/>
    <property type="match status" value="1"/>
</dbReference>
<keyword evidence="2" id="KW-0012">Acyltransferase</keyword>
<dbReference type="InterPro" id="IPR016039">
    <property type="entry name" value="Thiolase-like"/>
</dbReference>
<proteinExistence type="predicted"/>
<dbReference type="Proteomes" id="UP000020681">
    <property type="component" value="Unassembled WGS sequence"/>
</dbReference>
<dbReference type="Gene3D" id="3.40.366.10">
    <property type="entry name" value="Malonyl-Coenzyme A Acyl Carrier Protein, domain 2"/>
    <property type="match status" value="1"/>
</dbReference>
<dbReference type="InterPro" id="IPR049552">
    <property type="entry name" value="PKS_DH_N"/>
</dbReference>
<dbReference type="Gene3D" id="3.30.70.3290">
    <property type="match status" value="1"/>
</dbReference>
<feature type="region of interest" description="Disordered" evidence="4">
    <location>
        <begin position="67"/>
        <end position="94"/>
    </location>
</feature>
<feature type="domain" description="PKS/mFAS DH" evidence="5">
    <location>
        <begin position="567"/>
        <end position="703"/>
    </location>
</feature>
<dbReference type="InterPro" id="IPR016035">
    <property type="entry name" value="Acyl_Trfase/lysoPLipase"/>
</dbReference>
<organism evidence="6 7">
    <name type="scientific">Mycobacterium ulcerans str. Harvey</name>
    <dbReference type="NCBI Taxonomy" id="1299332"/>
    <lineage>
        <taxon>Bacteria</taxon>
        <taxon>Bacillati</taxon>
        <taxon>Actinomycetota</taxon>
        <taxon>Actinomycetes</taxon>
        <taxon>Mycobacteriales</taxon>
        <taxon>Mycobacteriaceae</taxon>
        <taxon>Mycobacterium</taxon>
        <taxon>Mycobacterium ulcerans group</taxon>
    </lineage>
</organism>
<dbReference type="InterPro" id="IPR049900">
    <property type="entry name" value="PKS_mFAS_DH"/>
</dbReference>
<comment type="caution">
    <text evidence="6">The sequence shown here is derived from an EMBL/GenBank/DDBJ whole genome shotgun (WGS) entry which is preliminary data.</text>
</comment>
<dbReference type="InterPro" id="IPR032821">
    <property type="entry name" value="PKS_assoc"/>
</dbReference>
<dbReference type="SMART" id="SM00827">
    <property type="entry name" value="PKS_AT"/>
    <property type="match status" value="1"/>
</dbReference>
<dbReference type="Pfam" id="PF16197">
    <property type="entry name" value="KAsynt_C_assoc"/>
    <property type="match status" value="1"/>
</dbReference>
<dbReference type="InterPro" id="IPR014043">
    <property type="entry name" value="Acyl_transferase_dom"/>
</dbReference>
<accession>A0ABN0QL52</accession>
<dbReference type="EMBL" id="JAOL01000196">
    <property type="protein sequence ID" value="EUA85346.1"/>
    <property type="molecule type" value="Genomic_DNA"/>
</dbReference>
<evidence type="ECO:0000256" key="3">
    <source>
        <dbReference type="PROSITE-ProRule" id="PRU01363"/>
    </source>
</evidence>
<dbReference type="InterPro" id="IPR020807">
    <property type="entry name" value="PKS_DH"/>
</dbReference>
<dbReference type="SMART" id="SM00826">
    <property type="entry name" value="PKS_DH"/>
    <property type="match status" value="1"/>
</dbReference>
<evidence type="ECO:0000313" key="6">
    <source>
        <dbReference type="EMBL" id="EUA85346.1"/>
    </source>
</evidence>
<sequence length="703" mass="75224">MVKMIQAITHATLPATLHVDQPSPHIDWSSGTVRLLTEPIQWPNTDHPRTAAVSSFGISGTNAHLILQQPPTPNPTQTPNPTTGSDPAVGSDSAVGSDPAVGVLVWPLSARSAPGLSAQAARLYQHLSAHPDLDPIDVAHSLATTRSHHPHRATITTSIEHHSENNHDTTDALAALHALANNGTHPLLSRGLLTPQGPGKTVFVFPGQGSQYPGMGADLYRQFPVFAHALDACDAALQPFTGWSVLAVLHDEPEAPSLERVDVVQPVLFSVMVSLAALWRWAGITPDAVIGHSQGEIAAAHVAGALTLPEAAAVVALRSRVLTDLAGAGAMASVLSPEEPLTQLLARWDGKITVAAVNGPASAVVSGDTTAITELLITCEHENIDARAIPVDYPSHSPYMEHIRHQFLDELPELTPRPSTIAMYSTVDGEPHDTAYDTTTMTADYWYRNIRNTVRFHDTVAALLGAGEQVFLELSPHPVLTQAITDTVEQAGGGGAAVPALRKDRPDAVAFAAALGQLHCHGISPSWNVLYCQARPLTLPTYAFQHQRYWLLPTAGDFSGANTHAMHPLLDTATELAENRGWVFTGRISPRTQPWLNEHAVESAVLFPGTGFVELALHVADRAGYSSVNELIVHTPLLLAGHDTADLQITVTDTDDMGRQSLNIHSRPHIGHDNTTTGDEQPEWVLHASAVLTAQTTDHNHLP</sequence>
<protein>
    <submittedName>
        <fullName evidence="6">Acyl transferase domain protein</fullName>
    </submittedName>
</protein>
<dbReference type="SUPFAM" id="SSF53901">
    <property type="entry name" value="Thiolase-like"/>
    <property type="match status" value="1"/>
</dbReference>
<dbReference type="Pfam" id="PF21089">
    <property type="entry name" value="PKS_DH_N"/>
    <property type="match status" value="1"/>
</dbReference>
<evidence type="ECO:0000256" key="1">
    <source>
        <dbReference type="ARBA" id="ARBA00022679"/>
    </source>
</evidence>
<evidence type="ECO:0000313" key="7">
    <source>
        <dbReference type="Proteomes" id="UP000020681"/>
    </source>
</evidence>
<keyword evidence="7" id="KW-1185">Reference proteome</keyword>
<keyword evidence="1 6" id="KW-0808">Transferase</keyword>
<evidence type="ECO:0000259" key="5">
    <source>
        <dbReference type="PROSITE" id="PS52019"/>
    </source>
</evidence>
<dbReference type="InterPro" id="IPR042104">
    <property type="entry name" value="PKS_dehydratase_sf"/>
</dbReference>
<reference evidence="6 7" key="1">
    <citation type="submission" date="2014-01" db="EMBL/GenBank/DDBJ databases">
        <authorList>
            <person name="Dobos K."/>
            <person name="Lenaerts A."/>
            <person name="Ordway D."/>
            <person name="DeGroote M.A."/>
            <person name="Parker T."/>
            <person name="Sizemore C."/>
            <person name="Tallon L.J."/>
            <person name="Sadzewicz L.K."/>
            <person name="Sengamalay N."/>
            <person name="Fraser C.M."/>
            <person name="Hine E."/>
            <person name="Shefchek K.A."/>
            <person name="Das S.P."/>
            <person name="Tettelin H."/>
        </authorList>
    </citation>
    <scope>NUCLEOTIDE SEQUENCE [LARGE SCALE GENOMIC DNA]</scope>
    <source>
        <strain evidence="6 7">Harvey</strain>
    </source>
</reference>
<dbReference type="InterPro" id="IPR016036">
    <property type="entry name" value="Malonyl_transacylase_ACP-bd"/>
</dbReference>
<dbReference type="SUPFAM" id="SSF52151">
    <property type="entry name" value="FabD/lysophospholipase-like"/>
    <property type="match status" value="1"/>
</dbReference>
<dbReference type="SUPFAM" id="SSF55048">
    <property type="entry name" value="Probable ACP-binding domain of malonyl-CoA ACP transacylase"/>
    <property type="match status" value="1"/>
</dbReference>
<comment type="caution">
    <text evidence="3">Lacks conserved residue(s) required for the propagation of feature annotation.</text>
</comment>
<evidence type="ECO:0000256" key="2">
    <source>
        <dbReference type="ARBA" id="ARBA00023315"/>
    </source>
</evidence>
<dbReference type="PANTHER" id="PTHR43775">
    <property type="entry name" value="FATTY ACID SYNTHASE"/>
    <property type="match status" value="1"/>
</dbReference>
<dbReference type="Pfam" id="PF00698">
    <property type="entry name" value="Acyl_transf_1"/>
    <property type="match status" value="1"/>
</dbReference>
<gene>
    <name evidence="6" type="ORF">I551_8207</name>
</gene>
<dbReference type="PANTHER" id="PTHR43775:SF51">
    <property type="entry name" value="INACTIVE PHENOLPHTHIOCEROL SYNTHESIS POLYKETIDE SYNTHASE TYPE I PKS1-RELATED"/>
    <property type="match status" value="1"/>
</dbReference>
<name>A0ABN0QL52_MYCUL</name>
<dbReference type="Gene3D" id="3.10.129.110">
    <property type="entry name" value="Polyketide synthase dehydratase"/>
    <property type="match status" value="1"/>
</dbReference>
<feature type="region of interest" description="N-terminal hotdog fold" evidence="3">
    <location>
        <begin position="567"/>
        <end position="699"/>
    </location>
</feature>
<dbReference type="InterPro" id="IPR050091">
    <property type="entry name" value="PKS_NRPS_Biosynth_Enz"/>
</dbReference>
<evidence type="ECO:0000256" key="4">
    <source>
        <dbReference type="SAM" id="MobiDB-lite"/>
    </source>
</evidence>
<dbReference type="Gene3D" id="3.40.47.10">
    <property type="match status" value="1"/>
</dbReference>
<dbReference type="InterPro" id="IPR001227">
    <property type="entry name" value="Ac_transferase_dom_sf"/>
</dbReference>